<dbReference type="PRINTS" id="PR00728">
    <property type="entry name" value="SIGNALPTASE"/>
</dbReference>
<gene>
    <name evidence="8" type="ORF">A2960_00510</name>
</gene>
<dbReference type="NCBIfam" id="TIGR02228">
    <property type="entry name" value="sigpep_I_arch"/>
    <property type="match status" value="1"/>
</dbReference>
<reference evidence="8 9" key="1">
    <citation type="journal article" date="2016" name="Nat. Commun.">
        <title>Thousands of microbial genomes shed light on interconnected biogeochemical processes in an aquifer system.</title>
        <authorList>
            <person name="Anantharaman K."/>
            <person name="Brown C.T."/>
            <person name="Hug L.A."/>
            <person name="Sharon I."/>
            <person name="Castelle C.J."/>
            <person name="Probst A.J."/>
            <person name="Thomas B.C."/>
            <person name="Singh A."/>
            <person name="Wilkins M.J."/>
            <person name="Karaoz U."/>
            <person name="Brodie E.L."/>
            <person name="Williams K.H."/>
            <person name="Hubbard S.S."/>
            <person name="Banfield J.F."/>
        </authorList>
    </citation>
    <scope>NUCLEOTIDE SEQUENCE [LARGE SCALE GENOMIC DNA]</scope>
</reference>
<dbReference type="Proteomes" id="UP000176609">
    <property type="component" value="Unassembled WGS sequence"/>
</dbReference>
<keyword evidence="2 6" id="KW-0812">Transmembrane</keyword>
<feature type="domain" description="Peptidase S26" evidence="7">
    <location>
        <begin position="19"/>
        <end position="90"/>
    </location>
</feature>
<protein>
    <recommendedName>
        <fullName evidence="5">Signal peptidase I</fullName>
        <ecNumber evidence="5">3.4.21.89</ecNumber>
    </recommendedName>
</protein>
<dbReference type="GO" id="GO:0004252">
    <property type="term" value="F:serine-type endopeptidase activity"/>
    <property type="evidence" value="ECO:0007669"/>
    <property type="project" value="UniProtKB-UniRule"/>
</dbReference>
<evidence type="ECO:0000256" key="1">
    <source>
        <dbReference type="ARBA" id="ARBA00004370"/>
    </source>
</evidence>
<dbReference type="InterPro" id="IPR019533">
    <property type="entry name" value="Peptidase_S26"/>
</dbReference>
<comment type="caution">
    <text evidence="8">The sequence shown here is derived from an EMBL/GenBank/DDBJ whole genome shotgun (WGS) entry which is preliminary data.</text>
</comment>
<dbReference type="CDD" id="cd06530">
    <property type="entry name" value="S26_SPase_I"/>
    <property type="match status" value="1"/>
</dbReference>
<evidence type="ECO:0000256" key="3">
    <source>
        <dbReference type="ARBA" id="ARBA00022989"/>
    </source>
</evidence>
<evidence type="ECO:0000313" key="8">
    <source>
        <dbReference type="EMBL" id="OGG26639.1"/>
    </source>
</evidence>
<evidence type="ECO:0000256" key="2">
    <source>
        <dbReference type="ARBA" id="ARBA00022692"/>
    </source>
</evidence>
<dbReference type="PANTHER" id="PTHR10806:SF6">
    <property type="entry name" value="SIGNAL PEPTIDASE COMPLEX CATALYTIC SUBUNIT SEC11"/>
    <property type="match status" value="1"/>
</dbReference>
<dbReference type="Pfam" id="PF10502">
    <property type="entry name" value="Peptidase_S26"/>
    <property type="match status" value="1"/>
</dbReference>
<accession>A0A1F6APL6</accession>
<evidence type="ECO:0000313" key="9">
    <source>
        <dbReference type="Proteomes" id="UP000176609"/>
    </source>
</evidence>
<evidence type="ECO:0000256" key="6">
    <source>
        <dbReference type="SAM" id="Phobius"/>
    </source>
</evidence>
<evidence type="ECO:0000256" key="4">
    <source>
        <dbReference type="ARBA" id="ARBA00023136"/>
    </source>
</evidence>
<dbReference type="GO" id="GO:0009003">
    <property type="term" value="F:signal peptidase activity"/>
    <property type="evidence" value="ECO:0007669"/>
    <property type="project" value="UniProtKB-EC"/>
</dbReference>
<dbReference type="InterPro" id="IPR001733">
    <property type="entry name" value="Peptidase_S26B"/>
</dbReference>
<sequence>MKIIFVQAKNMIFATLLIILVFISLMLISQRVAFFGFSSYVVLSGSMQPAIYPGDVIVVKKTNSQLLNKGDVVLFEDPKVAGKKITHRIVENKEKDGVKTYYTKGDANQDKDDWNISQNMVLGKVAFTIPKLGFLITFSKTPLGFAIFVLFPGMSIIFSEIAALVFYVKELEEKAKNVQVLS</sequence>
<dbReference type="PANTHER" id="PTHR10806">
    <property type="entry name" value="SIGNAL PEPTIDASE COMPLEX CATALYTIC SUBUNIT SEC11"/>
    <property type="match status" value="1"/>
</dbReference>
<keyword evidence="4 6" id="KW-0472">Membrane</keyword>
<feature type="transmembrane region" description="Helical" evidence="6">
    <location>
        <begin position="12"/>
        <end position="37"/>
    </location>
</feature>
<dbReference type="EMBL" id="MFJR01000007">
    <property type="protein sequence ID" value="OGG26639.1"/>
    <property type="molecule type" value="Genomic_DNA"/>
</dbReference>
<organism evidence="8 9">
    <name type="scientific">Candidatus Gottesmanbacteria bacterium RIFCSPLOWO2_01_FULL_39_12b</name>
    <dbReference type="NCBI Taxonomy" id="1798388"/>
    <lineage>
        <taxon>Bacteria</taxon>
        <taxon>Candidatus Gottesmaniibacteriota</taxon>
    </lineage>
</organism>
<name>A0A1F6APL6_9BACT</name>
<evidence type="ECO:0000259" key="7">
    <source>
        <dbReference type="Pfam" id="PF10502"/>
    </source>
</evidence>
<dbReference type="AlphaFoldDB" id="A0A1F6APL6"/>
<keyword evidence="3 6" id="KW-1133">Transmembrane helix</keyword>
<dbReference type="GO" id="GO:0006465">
    <property type="term" value="P:signal peptide processing"/>
    <property type="evidence" value="ECO:0007669"/>
    <property type="project" value="UniProtKB-UniRule"/>
</dbReference>
<dbReference type="SUPFAM" id="SSF51306">
    <property type="entry name" value="LexA/Signal peptidase"/>
    <property type="match status" value="1"/>
</dbReference>
<dbReference type="GO" id="GO:0016020">
    <property type="term" value="C:membrane"/>
    <property type="evidence" value="ECO:0007669"/>
    <property type="project" value="UniProtKB-SubCell"/>
</dbReference>
<evidence type="ECO:0000256" key="5">
    <source>
        <dbReference type="NCBIfam" id="TIGR02228"/>
    </source>
</evidence>
<dbReference type="EC" id="3.4.21.89" evidence="5"/>
<dbReference type="InterPro" id="IPR036286">
    <property type="entry name" value="LexA/Signal_pep-like_sf"/>
</dbReference>
<feature type="transmembrane region" description="Helical" evidence="6">
    <location>
        <begin position="143"/>
        <end position="168"/>
    </location>
</feature>
<dbReference type="Gene3D" id="2.10.109.10">
    <property type="entry name" value="Umud Fragment, subunit A"/>
    <property type="match status" value="1"/>
</dbReference>
<proteinExistence type="predicted"/>
<comment type="subcellular location">
    <subcellularLocation>
        <location evidence="1">Membrane</location>
    </subcellularLocation>
</comment>